<proteinExistence type="predicted"/>
<dbReference type="EMBL" id="AF303741">
    <property type="protein sequence ID" value="AAK82132.1"/>
    <property type="molecule type" value="Genomic_DNA"/>
</dbReference>
<reference evidence="1 2" key="7">
    <citation type="journal article" date="1993" name="J. Gen. Virol.">
        <title>Identification of the gene encoding the major capsid protein of insect iridescent virus type 6 by polymerase chain reaction.</title>
        <authorList>
            <person name="Stohwasser R."/>
            <person name="Raab K."/>
            <person name="Schnitzler P."/>
            <person name="Janssen W."/>
            <person name="Darai G."/>
        </authorList>
    </citation>
    <scope>NUCLEOTIDE SEQUENCE [LARGE SCALE GENOMIC DNA]</scope>
</reference>
<organism evidence="1 2">
    <name type="scientific">Invertebrate iridescent virus 6</name>
    <name type="common">IIV-6</name>
    <name type="synonym">Chilo iridescent virus</name>
    <dbReference type="NCBI Taxonomy" id="176652"/>
    <lineage>
        <taxon>Viruses</taxon>
        <taxon>Varidnaviria</taxon>
        <taxon>Bamfordvirae</taxon>
        <taxon>Nucleocytoviricota</taxon>
        <taxon>Megaviricetes</taxon>
        <taxon>Pimascovirales</taxon>
        <taxon>Pimascovirales incertae sedis</taxon>
        <taxon>Iridoviridae</taxon>
        <taxon>Betairidovirinae</taxon>
        <taxon>Iridovirus</taxon>
        <taxon>Iridovirus chilo1</taxon>
    </lineage>
</organism>
<organismHost>
    <name type="scientific">Acheta domesticus</name>
    <name type="common">House cricket</name>
    <dbReference type="NCBI Taxonomy" id="6997"/>
</organismHost>
<reference evidence="1 2" key="11">
    <citation type="journal article" date="1994" name="Virus Genes">
        <title>Chilo iridescent virus encodes a putative helicase belonging to a distinct family within the "DEAD/H" superfamily: implications for the evolution of large DNA viruses.</title>
        <authorList>
            <person name="Sonntag K.C."/>
            <person name="Schnitzler P."/>
            <person name="Koonin E.V."/>
            <person name="Darai G."/>
        </authorList>
    </citation>
    <scope>NUCLEOTIDE SEQUENCE [LARGE SCALE GENOMIC DNA]</scope>
</reference>
<dbReference type="RefSeq" id="NP_149734.1">
    <property type="nucleotide sequence ID" value="NC_003038.1"/>
</dbReference>
<reference evidence="1 2" key="5">
    <citation type="journal article" date="1992" name="Virus Genes">
        <title>Identification and mapping of origins of DNA replication within the DNA sequences of the genome of insect iridescent virus type 6.</title>
        <authorList>
            <person name="Handermann M."/>
            <person name="Schnitzler P."/>
            <person name="Rosen-Wolff A."/>
            <person name="Raab K."/>
            <person name="Sonntag K.C."/>
            <person name="Darai G."/>
        </authorList>
    </citation>
    <scope>NUCLEOTIDE SEQUENCE [LARGE SCALE GENOMIC DNA]</scope>
</reference>
<organismHost>
    <name type="scientific">Gryllus campestris</name>
    <dbReference type="NCBI Taxonomy" id="58607"/>
</organismHost>
<reference evidence="1 2" key="14">
    <citation type="journal article" date="1999" name="Virus Genes">
        <title>Identification of a gene cluster within the genome of Chilo iridescent virus encoding enzymes involved in viral DNA replication and processing.</title>
        <authorList>
            <person name="Muller K."/>
            <person name="Tidona C.A."/>
            <person name="Darai G."/>
        </authorList>
    </citation>
    <scope>NUCLEOTIDE SEQUENCE [LARGE SCALE GENOMIC DNA]</scope>
</reference>
<reference evidence="1 2" key="15">
    <citation type="journal article" date="2001" name="Virology">
        <title>Analysis of the first complete DNA sequence of an invertebrate iridovirus: coding strategy of the genome of Chilo iridescent virus.</title>
        <authorList>
            <person name="Jakob N.J."/>
            <person name="Muller K."/>
            <person name="Bahr U."/>
            <person name="Darai G."/>
        </authorList>
    </citation>
    <scope>NUCLEOTIDE SEQUENCE [LARGE SCALE GENOMIC DNA]</scope>
</reference>
<reference evidence="1 2" key="8">
    <citation type="journal article" date="1994" name="Intervirology">
        <title>Identification of the primary structure and the coding capacity of the genome of insect iridescent virus type 6 between the genome coordinates 0.310 and 0.347 (7990 bp).</title>
        <authorList>
            <person name="Sonntag K.C."/>
            <person name="Schnitzler P."/>
            <person name="Janssen W."/>
            <person name="Darai G."/>
        </authorList>
    </citation>
    <scope>NUCLEOTIDE SEQUENCE [LARGE SCALE GENOMIC DNA]</scope>
</reference>
<protein>
    <submittedName>
        <fullName evidence="1">271R</fullName>
    </submittedName>
</protein>
<dbReference type="GeneID" id="1733360"/>
<dbReference type="KEGG" id="vg:1733360"/>
<reference evidence="1 2" key="12">
    <citation type="journal article" date="1997" name="Virus Genes">
        <title>The DNA sequence of Chilo iridescent virus between the genome coordinates 0.101 and 0.391; similarities in coding strategy between insect and vertebrate iridoviruses.</title>
        <authorList>
            <person name="Bahr U."/>
            <person name="Tidona C.A."/>
            <person name="Darai G."/>
        </authorList>
    </citation>
    <scope>NUCLEOTIDE SEQUENCE [LARGE SCALE GENOMIC DNA]</scope>
</reference>
<reference evidence="1 2" key="9">
    <citation type="journal article" date="1994" name="J. Gen. Virol.">
        <title>Insect iridescent virus type 6 encodes a polypeptide related to the largest subunit of eukaryotic RNA polymerase II.</title>
        <authorList>
            <person name="Schnitzler P."/>
            <person name="Sonntag K.C."/>
            <person name="Muller M."/>
            <person name="Janssen W."/>
            <person name="Bugert J.J."/>
            <person name="Koonin E.V."/>
            <person name="Darai G."/>
        </authorList>
    </citation>
    <scope>NUCLEOTIDE SEQUENCE [LARGE SCALE GENOMIC DNA]</scope>
</reference>
<reference evidence="1 2" key="6">
    <citation type="journal article" date="1992" name="Virus Genes">
        <title>Characterization of the third origin of DNA replication of the genome of insect iridescent virus type 6.</title>
        <authorList>
            <person name="Sonntag K.C."/>
            <person name="Darai G."/>
        </authorList>
    </citation>
    <scope>NUCLEOTIDE SEQUENCE [LARGE SCALE GENOMIC DNA]</scope>
</reference>
<reference evidence="1 2" key="13">
    <citation type="journal article" date="1998" name="Virus Genes">
        <title>Identification of a thymidylate synthase gene within the genome of Chilo iridescent virus.</title>
        <authorList>
            <person name="Muller K."/>
            <person name="Tidona C.A."/>
            <person name="Bahr U."/>
            <person name="Darai G."/>
        </authorList>
    </citation>
    <scope>NUCLEOTIDE SEQUENCE [LARGE SCALE GENOMIC DNA]</scope>
</reference>
<organismHost>
    <name type="scientific">Chilo suppressalis</name>
    <name type="common">Asiatic rice borer moth</name>
    <dbReference type="NCBI Taxonomy" id="168631"/>
</organismHost>
<reference evidence="1 2" key="2">
    <citation type="journal article" date="1986" name="Med. Microbiol. Immunol.">
        <title>Insect iridescent virus type 6 induced toxic degenerative hepatitis in mice.</title>
        <authorList>
            <person name="Lorbacher de Ruiz H."/>
            <person name="Gelderblom H."/>
            <person name="Hofmann W."/>
            <person name="Darai G."/>
        </authorList>
    </citation>
    <scope>NUCLEOTIDE SEQUENCE [LARGE SCALE GENOMIC DNA]</scope>
</reference>
<name>Q91FQ2_IIV6</name>
<evidence type="ECO:0000313" key="1">
    <source>
        <dbReference type="EMBL" id="AAK82132.1"/>
    </source>
</evidence>
<reference evidence="1 2" key="4">
    <citation type="journal article" date="1988" name="Virology">
        <title>Identification and characterization of the repetitive DNA element in the genome of insect iridescent virus type 6.</title>
        <authorList>
            <person name="Fischer M."/>
            <person name="Schnitzler P."/>
            <person name="Delius H."/>
            <person name="Darai G."/>
        </authorList>
    </citation>
    <scope>NUCLEOTIDE SEQUENCE [LARGE SCALE GENOMIC DNA]</scope>
</reference>
<dbReference type="Proteomes" id="UP000001359">
    <property type="component" value="Segment"/>
</dbReference>
<organismHost>
    <name type="scientific">Gryllus bimaculatus</name>
    <name type="common">Two-spotted cricket</name>
    <dbReference type="NCBI Taxonomy" id="6999"/>
</organismHost>
<accession>Q91FQ2</accession>
<organismHost>
    <name type="scientific">Spodoptera frugiperda</name>
    <name type="common">Fall armyworm</name>
    <dbReference type="NCBI Taxonomy" id="7108"/>
</organismHost>
<keyword evidence="2" id="KW-1185">Reference proteome</keyword>
<evidence type="ECO:0000313" key="2">
    <source>
        <dbReference type="Proteomes" id="UP000001359"/>
    </source>
</evidence>
<reference evidence="1 2" key="10">
    <citation type="journal article" date="1994" name="Nucleic Acids Res.">
        <title>Identification of genes encoding zinc finger proteins, non-histone chromosomal HMG protein homologue, and a putative GTP phosphohydrolase in the genome of Chilo iridescent virus.</title>
        <authorList>
            <person name="Schnitzler P."/>
            <person name="Hug M."/>
            <person name="Handermann M."/>
            <person name="Janssen W."/>
            <person name="Koonin E.V."/>
            <person name="Delius H."/>
            <person name="Darai C."/>
        </authorList>
    </citation>
    <scope>NUCLEOTIDE SEQUENCE [LARGE SCALE GENOMIC DNA]</scope>
</reference>
<reference evidence="1 2" key="3">
    <citation type="journal article" date="1987" name="Virology">
        <title>Molecular cloning and physical mapping of the genome of insect iridescent virus type 6: further evidence for circular permutation of the viral genome.</title>
        <authorList>
            <person name="Schnitzler P."/>
            <person name="Soltau J.B."/>
            <person name="Fischer M."/>
            <person name="Reisner H."/>
            <person name="Scholz J."/>
            <person name="Delius H."/>
            <person name="Darai G."/>
        </authorList>
    </citation>
    <scope>NUCLEOTIDE SEQUENCE [LARGE SCALE GENOMIC DNA]</scope>
</reference>
<sequence>MAFQLNVLVFVSFIKNIKKKSFVPIFKNYTTYKRSFYSRYFFTFVNFCKTIVMS</sequence>
<reference evidence="1 2" key="1">
    <citation type="journal article" date="1984" name="J. Virol.">
        <title>DNA analysis of insect iridescent virus 6: evidence for circular permutation and terminal redundancy.</title>
        <authorList>
            <person name="Delius H."/>
            <person name="Darai G."/>
            <person name="Fluegel R.M."/>
        </authorList>
    </citation>
    <scope>NUCLEOTIDE SEQUENCE [LARGE SCALE GENOMIC DNA]</scope>
</reference>